<evidence type="ECO:0000256" key="1">
    <source>
        <dbReference type="SAM" id="MobiDB-lite"/>
    </source>
</evidence>
<dbReference type="Proteomes" id="UP000559404">
    <property type="component" value="Unassembled WGS sequence"/>
</dbReference>
<name>A0A838Y3M4_9HYPH</name>
<feature type="compositionally biased region" description="Acidic residues" evidence="1">
    <location>
        <begin position="53"/>
        <end position="80"/>
    </location>
</feature>
<reference evidence="2 3" key="2">
    <citation type="submission" date="2020-08" db="EMBL/GenBank/DDBJ databases">
        <title>Stappia taiwanensis sp. nov., isolated from a coastal thermal spring.</title>
        <authorList>
            <person name="Kampfer P."/>
        </authorList>
    </citation>
    <scope>NUCLEOTIDE SEQUENCE [LARGE SCALE GENOMIC DNA]</scope>
    <source>
        <strain evidence="2 3">DSM 23284</strain>
    </source>
</reference>
<dbReference type="Pfam" id="PF09538">
    <property type="entry name" value="FYDLN_acid"/>
    <property type="match status" value="1"/>
</dbReference>
<reference evidence="2 3" key="1">
    <citation type="submission" date="2020-07" db="EMBL/GenBank/DDBJ databases">
        <authorList>
            <person name="Li M."/>
        </authorList>
    </citation>
    <scope>NUCLEOTIDE SEQUENCE [LARGE SCALE GENOMIC DNA]</scope>
    <source>
        <strain evidence="2 3">DSM 23284</strain>
    </source>
</reference>
<keyword evidence="3" id="KW-1185">Reference proteome</keyword>
<feature type="compositionally biased region" description="Acidic residues" evidence="1">
    <location>
        <begin position="87"/>
        <end position="114"/>
    </location>
</feature>
<dbReference type="AlphaFoldDB" id="A0A838Y3M4"/>
<feature type="region of interest" description="Disordered" evidence="1">
    <location>
        <begin position="43"/>
        <end position="128"/>
    </location>
</feature>
<accession>A0A838Y3M4</accession>
<dbReference type="RefSeq" id="WP_181761655.1">
    <property type="nucleotide sequence ID" value="NZ_BMCR01000007.1"/>
</dbReference>
<proteinExistence type="predicted"/>
<dbReference type="EMBL" id="JACEON010000019">
    <property type="protein sequence ID" value="MBA4613460.1"/>
    <property type="molecule type" value="Genomic_DNA"/>
</dbReference>
<evidence type="ECO:0000313" key="3">
    <source>
        <dbReference type="Proteomes" id="UP000559404"/>
    </source>
</evidence>
<dbReference type="InterPro" id="IPR012644">
    <property type="entry name" value="CHP02300_FYDLN_acid"/>
</dbReference>
<evidence type="ECO:0000313" key="2">
    <source>
        <dbReference type="EMBL" id="MBA4613460.1"/>
    </source>
</evidence>
<sequence length="128" mass="13717">MAKPELGTKRLCGGCGAKYYDLNRNPITCPKCGAVFQLAQSVRPAKASKAAATEEDEDLETEEDGAELVSLEEADAEAEGDSAVTLDGDDDDEIADNAADDDVFIDDEDDDEDVPGIVVERDDEDTDR</sequence>
<protein>
    <submittedName>
        <fullName evidence="2">TIGR02300 family protein</fullName>
    </submittedName>
</protein>
<gene>
    <name evidence="2" type="ORF">H1W37_17500</name>
</gene>
<dbReference type="NCBIfam" id="TIGR02300">
    <property type="entry name" value="FYDLN_acid"/>
    <property type="match status" value="1"/>
</dbReference>
<comment type="caution">
    <text evidence="2">The sequence shown here is derived from an EMBL/GenBank/DDBJ whole genome shotgun (WGS) entry which is preliminary data.</text>
</comment>
<organism evidence="2 3">
    <name type="scientific">Stappia taiwanensis</name>
    <dbReference type="NCBI Taxonomy" id="992267"/>
    <lineage>
        <taxon>Bacteria</taxon>
        <taxon>Pseudomonadati</taxon>
        <taxon>Pseudomonadota</taxon>
        <taxon>Alphaproteobacteria</taxon>
        <taxon>Hyphomicrobiales</taxon>
        <taxon>Stappiaceae</taxon>
        <taxon>Stappia</taxon>
    </lineage>
</organism>